<organism evidence="1 3">
    <name type="scientific">Fusarium poae</name>
    <dbReference type="NCBI Taxonomy" id="36050"/>
    <lineage>
        <taxon>Eukaryota</taxon>
        <taxon>Fungi</taxon>
        <taxon>Dikarya</taxon>
        <taxon>Ascomycota</taxon>
        <taxon>Pezizomycotina</taxon>
        <taxon>Sordariomycetes</taxon>
        <taxon>Hypocreomycetidae</taxon>
        <taxon>Hypocreales</taxon>
        <taxon>Nectriaceae</taxon>
        <taxon>Fusarium</taxon>
    </lineage>
</organism>
<gene>
    <name evidence="2" type="ORF">FPOA_12045</name>
    <name evidence="1" type="ORF">FPOA_13374</name>
</gene>
<dbReference type="Proteomes" id="UP000091967">
    <property type="component" value="Unassembled WGS sequence"/>
</dbReference>
<dbReference type="STRING" id="36050.A0A1B8A5W3"/>
<comment type="caution">
    <text evidence="1">The sequence shown here is derived from an EMBL/GenBank/DDBJ whole genome shotgun (WGS) entry which is preliminary data.</text>
</comment>
<dbReference type="Pfam" id="PF13374">
    <property type="entry name" value="TPR_10"/>
    <property type="match status" value="1"/>
</dbReference>
<dbReference type="PANTHER" id="PTHR46082">
    <property type="entry name" value="ATP/GTP-BINDING PROTEIN-RELATED"/>
    <property type="match status" value="1"/>
</dbReference>
<reference evidence="1 3" key="1">
    <citation type="submission" date="2016-06" db="EMBL/GenBank/DDBJ databases">
        <title>Living apart together: crosstalk between the core and supernumerary genomes in a fungal plant pathogen.</title>
        <authorList>
            <person name="Vanheule A."/>
            <person name="Audenaert K."/>
            <person name="Warris S."/>
            <person name="Van De Geest H."/>
            <person name="Schijlen E."/>
            <person name="Hofte M."/>
            <person name="De Saeger S."/>
            <person name="Haesaert G."/>
            <person name="Waalwijk C."/>
            <person name="Van Der Lee T."/>
        </authorList>
    </citation>
    <scope>NUCLEOTIDE SEQUENCE [LARGE SCALE GENOMIC DNA]</scope>
    <source>
        <strain evidence="1 3">2516</strain>
    </source>
</reference>
<dbReference type="EMBL" id="LYXU01000017">
    <property type="protein sequence ID" value="OBS17493.1"/>
    <property type="molecule type" value="Genomic_DNA"/>
</dbReference>
<accession>A0A1B8A5W3</accession>
<protein>
    <submittedName>
        <fullName evidence="1">Uncharacterized protein</fullName>
    </submittedName>
</protein>
<dbReference type="InterPro" id="IPR053137">
    <property type="entry name" value="NLR-like"/>
</dbReference>
<dbReference type="AlphaFoldDB" id="A0A1B8A5W3"/>
<evidence type="ECO:0000313" key="2">
    <source>
        <dbReference type="EMBL" id="OBS17493.1"/>
    </source>
</evidence>
<sequence length="215" mass="24575">MHSLVHLAIRSWVVENESEKEQNKAAIARLEEVFPTDKWENRDVWRQFLPHAIKILRRAGDDWRKELCKLGYWVGRCLLVDGRGTEAVDLLEYVVGVWETTLADKHPSRLASQHELARAYQANGQIKEAVKLLEHVVAIKETTLAESHPSRLASQHALARAYQANGQIKEALKRLEHVVTVQETTLAEDHPDRLLSERVLHYFHGILSGSTNQMP</sequence>
<keyword evidence="3" id="KW-1185">Reference proteome</keyword>
<dbReference type="Pfam" id="PF13424">
    <property type="entry name" value="TPR_12"/>
    <property type="match status" value="1"/>
</dbReference>
<dbReference type="PANTHER" id="PTHR46082:SF6">
    <property type="entry name" value="AAA+ ATPASE DOMAIN-CONTAINING PROTEIN-RELATED"/>
    <property type="match status" value="1"/>
</dbReference>
<dbReference type="InterPro" id="IPR011990">
    <property type="entry name" value="TPR-like_helical_dom_sf"/>
</dbReference>
<dbReference type="SUPFAM" id="SSF48452">
    <property type="entry name" value="TPR-like"/>
    <property type="match status" value="1"/>
</dbReference>
<name>A0A1B8A5W3_FUSPO</name>
<dbReference type="EMBL" id="LYXU01000125">
    <property type="protein sequence ID" value="OBS15859.1"/>
    <property type="molecule type" value="Genomic_DNA"/>
</dbReference>
<dbReference type="Gene3D" id="1.25.40.10">
    <property type="entry name" value="Tetratricopeptide repeat domain"/>
    <property type="match status" value="1"/>
</dbReference>
<evidence type="ECO:0000313" key="3">
    <source>
        <dbReference type="Proteomes" id="UP000091967"/>
    </source>
</evidence>
<evidence type="ECO:0000313" key="1">
    <source>
        <dbReference type="EMBL" id="OBS15859.1"/>
    </source>
</evidence>
<proteinExistence type="predicted"/>